<dbReference type="AlphaFoldDB" id="A0A8C5PD45"/>
<sequence>MVSRQKTLSRRGRRSGRLRRKSEKKRQTKQNGGIYNLTDTPLTDAQTKLLKKGLKYAPTTHMDIFDVYIDLQKFKKNLCLKKYFAKNPLERANTMQFYQHTPLKEKSTFYPKSLISQEINTFEQMVMADLGKLKMSTKGDNLTRGEKGALKELVSNESIEIKPADKGGEVVIMTATYYTDEANRILGDTGTYRRLNKNPTKEIQCKFNDYLEQGHTLGILNNHEFKYLKVAHPRTPVFYFLPKIHKDQNKPPGRPIISGVGSISSRVSEYLDHQLQPYVVNTIAHLKDTTDILNVLKEVVWQDDFLLVTSDVQSL</sequence>
<dbReference type="Proteomes" id="UP000694569">
    <property type="component" value="Unplaced"/>
</dbReference>
<evidence type="ECO:0000256" key="1">
    <source>
        <dbReference type="SAM" id="MobiDB-lite"/>
    </source>
</evidence>
<feature type="compositionally biased region" description="Basic residues" evidence="1">
    <location>
        <begin position="7"/>
        <end position="28"/>
    </location>
</feature>
<keyword evidence="3" id="KW-1185">Reference proteome</keyword>
<name>A0A8C5PD45_9ANUR</name>
<proteinExistence type="predicted"/>
<dbReference type="PANTHER" id="PTHR21301:SF12">
    <property type="match status" value="1"/>
</dbReference>
<protein>
    <submittedName>
        <fullName evidence="2">Uncharacterized protein</fullName>
    </submittedName>
</protein>
<dbReference type="Ensembl" id="ENSLLET00000014786.1">
    <property type="protein sequence ID" value="ENSLLEP00000014226.1"/>
    <property type="gene ID" value="ENSLLEG00000009050.1"/>
</dbReference>
<dbReference type="OrthoDB" id="10029313at2759"/>
<reference evidence="2" key="1">
    <citation type="submission" date="2025-08" db="UniProtKB">
        <authorList>
            <consortium name="Ensembl"/>
        </authorList>
    </citation>
    <scope>IDENTIFICATION</scope>
</reference>
<evidence type="ECO:0000313" key="2">
    <source>
        <dbReference type="Ensembl" id="ENSLLEP00000014226.1"/>
    </source>
</evidence>
<feature type="region of interest" description="Disordered" evidence="1">
    <location>
        <begin position="1"/>
        <end position="37"/>
    </location>
</feature>
<reference evidence="2" key="2">
    <citation type="submission" date="2025-09" db="UniProtKB">
        <authorList>
            <consortium name="Ensembl"/>
        </authorList>
    </citation>
    <scope>IDENTIFICATION</scope>
</reference>
<accession>A0A8C5PD45</accession>
<organism evidence="2 3">
    <name type="scientific">Leptobrachium leishanense</name>
    <name type="common">Leishan spiny toad</name>
    <dbReference type="NCBI Taxonomy" id="445787"/>
    <lineage>
        <taxon>Eukaryota</taxon>
        <taxon>Metazoa</taxon>
        <taxon>Chordata</taxon>
        <taxon>Craniata</taxon>
        <taxon>Vertebrata</taxon>
        <taxon>Euteleostomi</taxon>
        <taxon>Amphibia</taxon>
        <taxon>Batrachia</taxon>
        <taxon>Anura</taxon>
        <taxon>Pelobatoidea</taxon>
        <taxon>Megophryidae</taxon>
        <taxon>Leptobrachium</taxon>
    </lineage>
</organism>
<dbReference type="PANTHER" id="PTHR21301">
    <property type="entry name" value="REVERSE TRANSCRIPTASE"/>
    <property type="match status" value="1"/>
</dbReference>
<evidence type="ECO:0000313" key="3">
    <source>
        <dbReference type="Proteomes" id="UP000694569"/>
    </source>
</evidence>
<dbReference type="GeneTree" id="ENSGT00940000154669"/>